<feature type="transmembrane region" description="Helical" evidence="12">
    <location>
        <begin position="136"/>
        <end position="157"/>
    </location>
</feature>
<evidence type="ECO:0000256" key="3">
    <source>
        <dbReference type="ARBA" id="ARBA00022448"/>
    </source>
</evidence>
<proteinExistence type="inferred from homology"/>
<dbReference type="GO" id="GO:0012505">
    <property type="term" value="C:endomembrane system"/>
    <property type="evidence" value="ECO:0007669"/>
    <property type="project" value="UniProtKB-SubCell"/>
</dbReference>
<evidence type="ECO:0000313" key="14">
    <source>
        <dbReference type="EMBL" id="SCB24144.1"/>
    </source>
</evidence>
<keyword evidence="5" id="KW-0633">Potassium transport</keyword>
<feature type="transmembrane region" description="Helical" evidence="12">
    <location>
        <begin position="203"/>
        <end position="221"/>
    </location>
</feature>
<evidence type="ECO:0000256" key="7">
    <source>
        <dbReference type="ARBA" id="ARBA00022958"/>
    </source>
</evidence>
<evidence type="ECO:0000259" key="13">
    <source>
        <dbReference type="PROSITE" id="PS51201"/>
    </source>
</evidence>
<keyword evidence="6 12" id="KW-0812">Transmembrane</keyword>
<feature type="transmembrane region" description="Helical" evidence="12">
    <location>
        <begin position="341"/>
        <end position="362"/>
    </location>
</feature>
<dbReference type="PROSITE" id="PS51201">
    <property type="entry name" value="RCK_N"/>
    <property type="match status" value="1"/>
</dbReference>
<dbReference type="GO" id="GO:0005886">
    <property type="term" value="C:plasma membrane"/>
    <property type="evidence" value="ECO:0007669"/>
    <property type="project" value="TreeGrafter"/>
</dbReference>
<evidence type="ECO:0000256" key="4">
    <source>
        <dbReference type="ARBA" id="ARBA00022449"/>
    </source>
</evidence>
<feature type="transmembrane region" description="Helical" evidence="12">
    <location>
        <begin position="163"/>
        <end position="182"/>
    </location>
</feature>
<evidence type="ECO:0000256" key="5">
    <source>
        <dbReference type="ARBA" id="ARBA00022538"/>
    </source>
</evidence>
<dbReference type="SUPFAM" id="SSF51735">
    <property type="entry name" value="NAD(P)-binding Rossmann-fold domains"/>
    <property type="match status" value="1"/>
</dbReference>
<keyword evidence="10 12" id="KW-0472">Membrane</keyword>
<comment type="subcellular location">
    <subcellularLocation>
        <location evidence="1">Endomembrane system</location>
        <topology evidence="1">Multi-pass membrane protein</topology>
    </subcellularLocation>
</comment>
<comment type="similarity">
    <text evidence="2">Belongs to the monovalent cation:proton antiporter 2 (CPA2) transporter (TC 2.A.37) family.</text>
</comment>
<dbReference type="InterPro" id="IPR004771">
    <property type="entry name" value="K/H_exchanger"/>
</dbReference>
<dbReference type="PANTHER" id="PTHR46157:SF8">
    <property type="entry name" value="GLUTATHIONE-REGULATED POTASSIUM-EFFLUX SYSTEM PROTEIN"/>
    <property type="match status" value="1"/>
</dbReference>
<feature type="transmembrane region" description="Helical" evidence="12">
    <location>
        <begin position="400"/>
        <end position="422"/>
    </location>
</feature>
<gene>
    <name evidence="14" type="ORF">GA0061102_101013</name>
</gene>
<keyword evidence="4" id="KW-0050">Antiport</keyword>
<name>A0A1C3V9A0_9HYPH</name>
<dbReference type="GO" id="GO:0008324">
    <property type="term" value="F:monoatomic cation transmembrane transporter activity"/>
    <property type="evidence" value="ECO:0007669"/>
    <property type="project" value="InterPro"/>
</dbReference>
<dbReference type="GO" id="GO:0015297">
    <property type="term" value="F:antiporter activity"/>
    <property type="evidence" value="ECO:0007669"/>
    <property type="project" value="UniProtKB-KW"/>
</dbReference>
<feature type="transmembrane region" description="Helical" evidence="12">
    <location>
        <begin position="315"/>
        <end position="334"/>
    </location>
</feature>
<dbReference type="Pfam" id="PF00999">
    <property type="entry name" value="Na_H_Exchanger"/>
    <property type="match status" value="1"/>
</dbReference>
<feature type="compositionally biased region" description="Basic and acidic residues" evidence="11">
    <location>
        <begin position="623"/>
        <end position="635"/>
    </location>
</feature>
<dbReference type="STRING" id="411945.GA0061102_101013"/>
<keyword evidence="9" id="KW-0406">Ion transport</keyword>
<evidence type="ECO:0000256" key="11">
    <source>
        <dbReference type="SAM" id="MobiDB-lite"/>
    </source>
</evidence>
<dbReference type="Pfam" id="PF02254">
    <property type="entry name" value="TrkA_N"/>
    <property type="match status" value="1"/>
</dbReference>
<feature type="transmembrane region" description="Helical" evidence="12">
    <location>
        <begin position="233"/>
        <end position="251"/>
    </location>
</feature>
<feature type="transmembrane region" description="Helical" evidence="12">
    <location>
        <begin position="272"/>
        <end position="295"/>
    </location>
</feature>
<dbReference type="GO" id="GO:0006813">
    <property type="term" value="P:potassium ion transport"/>
    <property type="evidence" value="ECO:0007669"/>
    <property type="project" value="UniProtKB-KW"/>
</dbReference>
<reference evidence="15" key="1">
    <citation type="submission" date="2016-08" db="EMBL/GenBank/DDBJ databases">
        <authorList>
            <person name="Varghese N."/>
            <person name="Submissions Spin"/>
        </authorList>
    </citation>
    <scope>NUCLEOTIDE SEQUENCE [LARGE SCALE GENOMIC DNA]</scope>
    <source>
        <strain evidence="15">HAMBI 2971</strain>
    </source>
</reference>
<dbReference type="AlphaFoldDB" id="A0A1C3V9A0"/>
<sequence>MAFPSRSIYCALHEASRAAKPILVLIPSRLVVYDGHVSQYRLLYGKKQTMSAPNSLFTETLMLLGGTVVTAPIFKKLGLGTVLGYLAAGVVIGPILHGIGDSEAVLAVAELGVVFLLFIIGLELKPSRLWQMRRDIFGLGTAQVILSGLALTLAAYLGNIAGWKGSIIVGFGLALSSTAFAMQILEQQGDVNTKYGQRSFSMLLLQDLAIVPLLALITVLDGAKETSNPLPDLAIALGAVAAMVIAGRYLLTPLFQVIARTGAREAMIAAALFVVMGSATLMQLAGLSMAMGAFLSGVMLAESSYRHELEADIEPFRGVLLAIFFIAVGLSLKLDVILDNWLLILLAVPVVMIIKAVVIYALCRVAGSSYNDAVRIAGLLPQGGEFGFVLFSAASASGGLFSASTASMLIAIVTLSMALTPLGSALSKRLVKGDAQEELDEDFEGAGSDVLMIGFSRFGQIAAQILLASGRDVTVIDFSADRIRQASSFGFRIYFGDGTRKDVLRSAGIDRAKIVVVSTHLREVTDKIVELVQTDYPHARIFVRSYDRVHSIELRHKGVDYELRETLESGLLFGRRTLEALGVSETEAYDIGEDIRKRDEQRLVLQVSEGLQAGTDMLYSRPVKPEPLVKPKRAADTYSDADDLVALPQEEPERA</sequence>
<evidence type="ECO:0000256" key="10">
    <source>
        <dbReference type="ARBA" id="ARBA00023136"/>
    </source>
</evidence>
<protein>
    <submittedName>
        <fullName evidence="14">Kef-type potassium/proton antiporter, CPA2 family</fullName>
    </submittedName>
</protein>
<dbReference type="GO" id="GO:1902600">
    <property type="term" value="P:proton transmembrane transport"/>
    <property type="evidence" value="ECO:0007669"/>
    <property type="project" value="InterPro"/>
</dbReference>
<feature type="region of interest" description="Disordered" evidence="11">
    <location>
        <begin position="620"/>
        <end position="655"/>
    </location>
</feature>
<evidence type="ECO:0000256" key="8">
    <source>
        <dbReference type="ARBA" id="ARBA00022989"/>
    </source>
</evidence>
<dbReference type="InterPro" id="IPR006153">
    <property type="entry name" value="Cation/H_exchanger_TM"/>
</dbReference>
<accession>A0A1C3V9A0</accession>
<feature type="domain" description="RCK N-terminal" evidence="13">
    <location>
        <begin position="447"/>
        <end position="563"/>
    </location>
</feature>
<dbReference type="FunFam" id="3.40.50.720:FF:000036">
    <property type="entry name" value="Glutathione-regulated potassium-efflux system protein KefB"/>
    <property type="match status" value="1"/>
</dbReference>
<keyword evidence="8 12" id="KW-1133">Transmembrane helix</keyword>
<evidence type="ECO:0000256" key="12">
    <source>
        <dbReference type="SAM" id="Phobius"/>
    </source>
</evidence>
<dbReference type="InterPro" id="IPR003148">
    <property type="entry name" value="RCK_N"/>
</dbReference>
<evidence type="ECO:0000256" key="1">
    <source>
        <dbReference type="ARBA" id="ARBA00004127"/>
    </source>
</evidence>
<evidence type="ECO:0000313" key="15">
    <source>
        <dbReference type="Proteomes" id="UP000199435"/>
    </source>
</evidence>
<dbReference type="InterPro" id="IPR036291">
    <property type="entry name" value="NAD(P)-bd_dom_sf"/>
</dbReference>
<organism evidence="14 15">
    <name type="scientific">Rhizobium miluonense</name>
    <dbReference type="NCBI Taxonomy" id="411945"/>
    <lineage>
        <taxon>Bacteria</taxon>
        <taxon>Pseudomonadati</taxon>
        <taxon>Pseudomonadota</taxon>
        <taxon>Alphaproteobacteria</taxon>
        <taxon>Hyphomicrobiales</taxon>
        <taxon>Rhizobiaceae</taxon>
        <taxon>Rhizobium/Agrobacterium group</taxon>
        <taxon>Rhizobium</taxon>
    </lineage>
</organism>
<keyword evidence="3" id="KW-0813">Transport</keyword>
<dbReference type="EMBL" id="FMAH01000010">
    <property type="protein sequence ID" value="SCB24144.1"/>
    <property type="molecule type" value="Genomic_DNA"/>
</dbReference>
<evidence type="ECO:0000256" key="6">
    <source>
        <dbReference type="ARBA" id="ARBA00022692"/>
    </source>
</evidence>
<keyword evidence="7" id="KW-0630">Potassium</keyword>
<evidence type="ECO:0000256" key="9">
    <source>
        <dbReference type="ARBA" id="ARBA00023065"/>
    </source>
</evidence>
<feature type="transmembrane region" description="Helical" evidence="12">
    <location>
        <begin position="105"/>
        <end position="124"/>
    </location>
</feature>
<dbReference type="Gene3D" id="3.40.50.720">
    <property type="entry name" value="NAD(P)-binding Rossmann-like Domain"/>
    <property type="match status" value="1"/>
</dbReference>
<feature type="transmembrane region" description="Helical" evidence="12">
    <location>
        <begin position="81"/>
        <end position="99"/>
    </location>
</feature>
<evidence type="ECO:0000256" key="2">
    <source>
        <dbReference type="ARBA" id="ARBA00005551"/>
    </source>
</evidence>
<dbReference type="Proteomes" id="UP000199435">
    <property type="component" value="Unassembled WGS sequence"/>
</dbReference>
<dbReference type="PANTHER" id="PTHR46157">
    <property type="entry name" value="K(+) EFFLUX ANTIPORTER 3, CHLOROPLASTIC"/>
    <property type="match status" value="1"/>
</dbReference>
<dbReference type="InterPro" id="IPR038770">
    <property type="entry name" value="Na+/solute_symporter_sf"/>
</dbReference>
<keyword evidence="15" id="KW-1185">Reference proteome</keyword>
<dbReference type="Gene3D" id="1.20.1530.20">
    <property type="match status" value="1"/>
</dbReference>
<dbReference type="NCBIfam" id="TIGR00932">
    <property type="entry name" value="2a37"/>
    <property type="match status" value="1"/>
</dbReference>